<feature type="domain" description="Beta-galactosidase galactose-binding" evidence="7">
    <location>
        <begin position="556"/>
        <end position="613"/>
    </location>
</feature>
<dbReference type="Proteomes" id="UP000004431">
    <property type="component" value="Unassembled WGS sequence"/>
</dbReference>
<evidence type="ECO:0000256" key="2">
    <source>
        <dbReference type="ARBA" id="ARBA00022801"/>
    </source>
</evidence>
<proteinExistence type="inferred from homology"/>
<evidence type="ECO:0000259" key="6">
    <source>
        <dbReference type="Pfam" id="PF21317"/>
    </source>
</evidence>
<comment type="caution">
    <text evidence="8">The sequence shown here is derived from an EMBL/GenBank/DDBJ whole genome shotgun (WGS) entry which is preliminary data.</text>
</comment>
<evidence type="ECO:0000313" key="9">
    <source>
        <dbReference type="Proteomes" id="UP000004431"/>
    </source>
</evidence>
<organism evidence="8 9">
    <name type="scientific">Fannyhessea vaginae PB189-T1-4</name>
    <dbReference type="NCBI Taxonomy" id="866774"/>
    <lineage>
        <taxon>Bacteria</taxon>
        <taxon>Bacillati</taxon>
        <taxon>Actinomycetota</taxon>
        <taxon>Coriobacteriia</taxon>
        <taxon>Coriobacteriales</taxon>
        <taxon>Atopobiaceae</taxon>
        <taxon>Fannyhessea</taxon>
    </lineage>
</organism>
<dbReference type="InterPro" id="IPR031330">
    <property type="entry name" value="Gly_Hdrlase_35_cat"/>
</dbReference>
<dbReference type="InterPro" id="IPR048912">
    <property type="entry name" value="BetaGal1-like_ABD1"/>
</dbReference>
<dbReference type="Pfam" id="PF21467">
    <property type="entry name" value="BetaGal_gal-bd"/>
    <property type="match status" value="1"/>
</dbReference>
<dbReference type="PIRSF" id="PIRSF006336">
    <property type="entry name" value="B-gal"/>
    <property type="match status" value="1"/>
</dbReference>
<evidence type="ECO:0000256" key="1">
    <source>
        <dbReference type="ARBA" id="ARBA00009809"/>
    </source>
</evidence>
<dbReference type="Pfam" id="PF21317">
    <property type="entry name" value="BetaGal_ABD_1"/>
    <property type="match status" value="1"/>
</dbReference>
<comment type="similarity">
    <text evidence="1 4">Belongs to the glycosyl hydrolase 35 family.</text>
</comment>
<gene>
    <name evidence="8" type="ORF">HMPREF9248_0058</name>
</gene>
<dbReference type="InterPro" id="IPR048913">
    <property type="entry name" value="BetaGal_gal-bd"/>
</dbReference>
<dbReference type="SUPFAM" id="SSF49785">
    <property type="entry name" value="Galactose-binding domain-like"/>
    <property type="match status" value="1"/>
</dbReference>
<dbReference type="Gene3D" id="3.20.20.80">
    <property type="entry name" value="Glycosidases"/>
    <property type="match status" value="1"/>
</dbReference>
<dbReference type="InterPro" id="IPR017853">
    <property type="entry name" value="GH"/>
</dbReference>
<protein>
    <submittedName>
        <fullName evidence="8">Glycosyl hydrolase family 35</fullName>
    </submittedName>
</protein>
<dbReference type="SUPFAM" id="SSF51445">
    <property type="entry name" value="(Trans)glycosidases"/>
    <property type="match status" value="1"/>
</dbReference>
<dbReference type="InterPro" id="IPR026283">
    <property type="entry name" value="B-gal_1-like"/>
</dbReference>
<evidence type="ECO:0000256" key="3">
    <source>
        <dbReference type="ARBA" id="ARBA00023295"/>
    </source>
</evidence>
<evidence type="ECO:0000313" key="8">
    <source>
        <dbReference type="EMBL" id="EFL43693.1"/>
    </source>
</evidence>
<dbReference type="PANTHER" id="PTHR23421">
    <property type="entry name" value="BETA-GALACTOSIDASE RELATED"/>
    <property type="match status" value="1"/>
</dbReference>
<dbReference type="InterPro" id="IPR001944">
    <property type="entry name" value="Glycoside_Hdrlase_35"/>
</dbReference>
<dbReference type="GO" id="GO:0016787">
    <property type="term" value="F:hydrolase activity"/>
    <property type="evidence" value="ECO:0007669"/>
    <property type="project" value="UniProtKB-KW"/>
</dbReference>
<dbReference type="EMBL" id="AEDQ01000031">
    <property type="protein sequence ID" value="EFL43693.1"/>
    <property type="molecule type" value="Genomic_DNA"/>
</dbReference>
<evidence type="ECO:0000259" key="7">
    <source>
        <dbReference type="Pfam" id="PF21467"/>
    </source>
</evidence>
<dbReference type="PRINTS" id="PR00742">
    <property type="entry name" value="GLHYDRLASE35"/>
</dbReference>
<accession>A0ABP2J3H9</accession>
<feature type="domain" description="Beta-galactosidase 1-like first all-beta" evidence="6">
    <location>
        <begin position="375"/>
        <end position="489"/>
    </location>
</feature>
<keyword evidence="2 8" id="KW-0378">Hydrolase</keyword>
<dbReference type="Pfam" id="PF01301">
    <property type="entry name" value="Glyco_hydro_35"/>
    <property type="match status" value="1"/>
</dbReference>
<feature type="domain" description="Glycoside hydrolase 35 catalytic" evidence="5">
    <location>
        <begin position="11"/>
        <end position="330"/>
    </location>
</feature>
<sequence>MVHTFSIQSDSFYLNGKPWKILSGAIHYFRIHPSDWEHSLYNLKALGFNTVETYIPWNIHEPIPGTFMFDGMCNIEHFLELAAACGLYAIVRPSPYICAEWEMGGLPAWLLTKGVRLRSSDPAYLSYVQSYYDELLPRLVPHQLSCGGNILMFQVENEYGSYGEDSSYLTSLANMMYSAGITMPLCTSDGPWDACLESGSLIDSNILPTGNFGSHAHENFAAMRRFFARHNKVFPIMCMEFWDGWFSRWNEDVVTRKVTDFTEDVRETMEEGSINLYMFHGGTNFSCMNGCSARYDSDLPQITSYDYGAPLNEQGNPTQAYNALKTIVHQLFPQLVQQRARIKTTLKPQHLSYVGSCALADCVRALSQPVKSLYPCSMEELGQQTGYTLYQTTITTYAPQEVLYIIDARDRAIVWIDETYIQTQYQQEIGNDITLSVTPGTHTLSVLIEHMGRVNYGRKLAAYTQSKGLGQGVMLDHHFLQHWTQYSLEFMPVFYWPKPIGVDLPGLHPANSNHAEHTTLLSATSQLFAHYISPTSLSSLSFDAHYNFSMHAHMPALHAFSCDIQTPADTFVDMSSFGKGVLVVNGVNVGRFWSVGPQQTLYVPRGLLKEGSNSFVVFDTEGRGQKTLSLVGQHSMYTQTKGA</sequence>
<dbReference type="RefSeq" id="WP_006304644.1">
    <property type="nucleotide sequence ID" value="NZ_AEDQ01000031.1"/>
</dbReference>
<keyword evidence="9" id="KW-1185">Reference proteome</keyword>
<dbReference type="InterPro" id="IPR008979">
    <property type="entry name" value="Galactose-bd-like_sf"/>
</dbReference>
<dbReference type="Gene3D" id="2.60.120.260">
    <property type="entry name" value="Galactose-binding domain-like"/>
    <property type="match status" value="2"/>
</dbReference>
<name>A0ABP2J3H9_9ACTN</name>
<keyword evidence="3" id="KW-0326">Glycosidase</keyword>
<evidence type="ECO:0000259" key="5">
    <source>
        <dbReference type="Pfam" id="PF01301"/>
    </source>
</evidence>
<reference evidence="8 9" key="1">
    <citation type="submission" date="2010-08" db="EMBL/GenBank/DDBJ databases">
        <authorList>
            <person name="Durkin A.S."/>
            <person name="Madupu R."/>
            <person name="Torralba M."/>
            <person name="Gillis M."/>
            <person name="Methe B."/>
            <person name="Sutton G."/>
            <person name="Nelson K.E."/>
        </authorList>
    </citation>
    <scope>NUCLEOTIDE SEQUENCE [LARGE SCALE GENOMIC DNA]</scope>
    <source>
        <strain evidence="8 9">PB189-T1-4</strain>
    </source>
</reference>
<evidence type="ECO:0000256" key="4">
    <source>
        <dbReference type="RuleBase" id="RU003679"/>
    </source>
</evidence>